<protein>
    <submittedName>
        <fullName evidence="1">Uncharacterized protein</fullName>
    </submittedName>
</protein>
<dbReference type="EMBL" id="QCYK01000002">
    <property type="protein sequence ID" value="PUZ24702.1"/>
    <property type="molecule type" value="Genomic_DNA"/>
</dbReference>
<proteinExistence type="predicted"/>
<comment type="caution">
    <text evidence="1">The sequence shown here is derived from an EMBL/GenBank/DDBJ whole genome shotgun (WGS) entry which is preliminary data.</text>
</comment>
<name>A0A2T7BEI4_9BACT</name>
<evidence type="ECO:0000313" key="1">
    <source>
        <dbReference type="EMBL" id="PUZ24702.1"/>
    </source>
</evidence>
<accession>A0A2T7BEI4</accession>
<reference evidence="1 2" key="1">
    <citation type="submission" date="2018-04" db="EMBL/GenBank/DDBJ databases">
        <title>Chitinophaga fuyangensis sp. nov., isolated from soil in a chemical factory.</title>
        <authorList>
            <person name="Chen K."/>
        </authorList>
    </citation>
    <scope>NUCLEOTIDE SEQUENCE [LARGE SCALE GENOMIC DNA]</scope>
    <source>
        <strain evidence="1 2">LY-1</strain>
    </source>
</reference>
<dbReference type="AlphaFoldDB" id="A0A2T7BEI4"/>
<evidence type="ECO:0000313" key="2">
    <source>
        <dbReference type="Proteomes" id="UP000244450"/>
    </source>
</evidence>
<organism evidence="1 2">
    <name type="scientific">Chitinophaga parva</name>
    <dbReference type="NCBI Taxonomy" id="2169414"/>
    <lineage>
        <taxon>Bacteria</taxon>
        <taxon>Pseudomonadati</taxon>
        <taxon>Bacteroidota</taxon>
        <taxon>Chitinophagia</taxon>
        <taxon>Chitinophagales</taxon>
        <taxon>Chitinophagaceae</taxon>
        <taxon>Chitinophaga</taxon>
    </lineage>
</organism>
<dbReference type="RefSeq" id="WP_108686543.1">
    <property type="nucleotide sequence ID" value="NZ_QCYK01000002.1"/>
</dbReference>
<keyword evidence="2" id="KW-1185">Reference proteome</keyword>
<sequence>MSHASTLKIFILHRAARGREATFHDIDRHLDAMDEADYAPARFKEAGGGISIVLNNYLTLYRSTDFKAASDIVYFLLQSVSWLDDHQQEAAPSIPDGVTLYMTNGDIIRLTKVDDDTIAISYDRLNTRIPVTPRSNMFFSDVLVSKQEWVSAAIVALKEYQRILDWIVEEGNAADEATLLLTALSKGIDAMLPSH</sequence>
<dbReference type="Proteomes" id="UP000244450">
    <property type="component" value="Unassembled WGS sequence"/>
</dbReference>
<gene>
    <name evidence="1" type="ORF">DCC81_10150</name>
</gene>
<dbReference type="OrthoDB" id="676892at2"/>